<dbReference type="Pfam" id="PF24096">
    <property type="entry name" value="DUF7379"/>
    <property type="match status" value="1"/>
</dbReference>
<dbReference type="SUPFAM" id="SSF53474">
    <property type="entry name" value="alpha/beta-Hydrolases"/>
    <property type="match status" value="2"/>
</dbReference>
<evidence type="ECO:0000259" key="2">
    <source>
        <dbReference type="Pfam" id="PF24096"/>
    </source>
</evidence>
<feature type="domain" description="CHAT" evidence="1">
    <location>
        <begin position="1190"/>
        <end position="1470"/>
    </location>
</feature>
<dbReference type="Pfam" id="PF20308">
    <property type="entry name" value="TPR-S"/>
    <property type="match status" value="1"/>
</dbReference>
<dbReference type="Proteomes" id="UP000185911">
    <property type="component" value="Unassembled WGS sequence"/>
</dbReference>
<dbReference type="STRING" id="81479.RA876_16450"/>
<dbReference type="PANTHER" id="PTHR11440">
    <property type="entry name" value="LECITHIN-CHOLESTEROL ACYLTRANSFERASE-RELATED"/>
    <property type="match status" value="1"/>
</dbReference>
<accession>A0A1Q8YJK3</accession>
<dbReference type="GO" id="GO:0006629">
    <property type="term" value="P:lipid metabolic process"/>
    <property type="evidence" value="ECO:0007669"/>
    <property type="project" value="InterPro"/>
</dbReference>
<dbReference type="Gene3D" id="3.40.50.1820">
    <property type="entry name" value="alpha/beta hydrolase"/>
    <property type="match status" value="2"/>
</dbReference>
<comment type="caution">
    <text evidence="3">The sequence shown here is derived from an EMBL/GenBank/DDBJ whole genome shotgun (WGS) entry which is preliminary data.</text>
</comment>
<organism evidence="3 4">
    <name type="scientific">Rhodoferax antarcticus ANT.BR</name>
    <dbReference type="NCBI Taxonomy" id="1111071"/>
    <lineage>
        <taxon>Bacteria</taxon>
        <taxon>Pseudomonadati</taxon>
        <taxon>Pseudomonadota</taxon>
        <taxon>Betaproteobacteria</taxon>
        <taxon>Burkholderiales</taxon>
        <taxon>Comamonadaceae</taxon>
        <taxon>Rhodoferax</taxon>
    </lineage>
</organism>
<gene>
    <name evidence="3" type="ORF">BLL52_0480</name>
</gene>
<proteinExistence type="predicted"/>
<dbReference type="InterPro" id="IPR055803">
    <property type="entry name" value="DUF7379"/>
</dbReference>
<dbReference type="GO" id="GO:0008374">
    <property type="term" value="F:O-acyltransferase activity"/>
    <property type="evidence" value="ECO:0007669"/>
    <property type="project" value="InterPro"/>
</dbReference>
<dbReference type="InterPro" id="IPR024983">
    <property type="entry name" value="CHAT_dom"/>
</dbReference>
<dbReference type="Pfam" id="PF12770">
    <property type="entry name" value="CHAT"/>
    <property type="match status" value="1"/>
</dbReference>
<sequence>MAEQIYKIRGTLADARPRVVGGINPTYRLIPGAARDGAGDEIKVAGSSVVRVELDNGFVLWSRVDDLAHEYGALPSRDAGAAWEFSRLAPRSASGGERGILGLAIRVLEFFGVELAEKSAGKLGIKLEEKLLGDHPPGLYRLDLVGNLALSAVADAEVLPVNQGPTLVFLHGTASSTEGGFGKLWEPGNTEGLRLRQALAPTYGNRVLALQHRTLSESPIANALALAKRLPAGAELHLVSHSRGGLVGEVLALSGCLNLAEVLTANKVQILFAADRTLAPQLGLAPLADDDAKARDAAYDADRQRLLELVALLAQKQLRITRFVRVACPARGTTLASGRLDRWLSVLDYLVNAATGFGLFGDSLDFLLAVVKERTDPRTLPGVEAMMPGSALTRLLNSTPELVTCADLSVIAGDIQAGDGLWNTLKVLATDWFYKDEHDLVVDTGSMSGGLTRALGGARLRQDQGPKVNHFRYFTNEVSVRWLGAALSRDVADNAGFLPLSVPPAAAPRCQAAAARSREGNKPRPIVVMLPGTMGSQLRADDDTVWLDYWALLKGGLKRLAMDHPGISPVGLVDQFYGPLVEFLARSHQVELFPYDWRYSVRQAADRLAVTLEPLVAQAEHTGQPLRVVAHSMGALVVRSMMADGGKGSAMWQRITRLNGARFLMLGTPNLGSYEAVRWLTGFNPTQTKLSLLDITQSTDQIIGLVARYPGLLELLPFAPEDPDFADTSRWESLRQAVCARWETAQAAPLQEAATTWKLLRAAAPDPRCMVYVAGCQNATVIDYQLTSGNAWWRPDQKRLQFIATREGDGTVSWRSGRLPGVPTWYAENTAHDALCAQTKAFPGYLDLLVNGQTALLPSTPPASARALGGEERFVLPDTPPVDGIPAAADIGSFGFSGSGPLSEEATEQAMPPIQISIRHGNLAYARHPVMVGHYEGFAVVSAEAVLDRHLGGALTRRLDLGVYPGPLGSNTVILNETASGKPAGAVVVGLGQIGALSPGLLEESVRIALLRFALDVLHWPDSRFGEIGRPRSAAVTCLLVGTSGGGLPLDDSLEAMLRAAVCANRRLAAQGLDSRVLIDRIEFLEVFEDVAIAAAEALGRIVQRDALADTLRWDAQAVEPGQGGRRRVRFDQPQEWYQRLEIIEEGGHLRFTFPTDQARAEETLATGQLALAQSFMQIASQSTGQNSEASKTLFEMLLPLRLRELSAQQGNMVVMVDAKTAPYPWELLENRWATGERPPAVAAGFVRQFRTNEFRQRPVHGLNTTALVIGNPDLSGATEFADLPGAREEARQVAEQLSNSGYEVLDCIDQTSTPIMEALHKNSWRIVHLAGHGVHLYQRPKALDCKPISGMVIGGDAFLTPGDLAQLRYVPELVFVNCCHLGRVDGARPLDRLGLAANLGEELICMGVRAVIAAGWAVDDRAGQEFAASFYRAMLAGRAFGDAVRLAREDIWTRYPDVNTWGAYQCYGDPDFRFHRDGIVMQQRLPDFGTPYELVVELDNLCADWRGGGDTEDGAERINGLLRERVPKAQSERWLAQADVCAALGMAWGELREFGQAVMWLNKAITAERGECSVRALEQHANFRVRLALEEWRATHRQSAAKRESARLQARDLIEAALLDLDVLCRRAPTVERLNLLGSAYKRLALVESQVDKRLEALTNMAEHYRLAMQRQRDAYPFCNWLAATLLTGHQGTELTLDMADLQHQMADMQVALNRRLQDDPNFWDTTSLADLSLSHLLLQSTAPPRTRAKVSAGEAAAPVLAAYRAAIGRASSPREKSALVDNLDFLRTLWAPRDKLTIGILEQLQESLS</sequence>
<dbReference type="Pfam" id="PF02450">
    <property type="entry name" value="LCAT"/>
    <property type="match status" value="1"/>
</dbReference>
<protein>
    <submittedName>
        <fullName evidence="3">Uncharacterized protein</fullName>
    </submittedName>
</protein>
<dbReference type="RefSeq" id="WP_075585089.1">
    <property type="nucleotide sequence ID" value="NZ_MSYM01000005.1"/>
</dbReference>
<feature type="domain" description="DUF7379" evidence="2">
    <location>
        <begin position="167"/>
        <end position="253"/>
    </location>
</feature>
<name>A0A1Q8YJK3_9BURK</name>
<dbReference type="InterPro" id="IPR046880">
    <property type="entry name" value="TPR-S"/>
</dbReference>
<dbReference type="EMBL" id="MSYM01000005">
    <property type="protein sequence ID" value="OLP08192.1"/>
    <property type="molecule type" value="Genomic_DNA"/>
</dbReference>
<evidence type="ECO:0000259" key="1">
    <source>
        <dbReference type="Pfam" id="PF12770"/>
    </source>
</evidence>
<evidence type="ECO:0000313" key="4">
    <source>
        <dbReference type="Proteomes" id="UP000185911"/>
    </source>
</evidence>
<reference evidence="3 4" key="1">
    <citation type="submission" date="2017-01" db="EMBL/GenBank/DDBJ databases">
        <title>Genome sequence of Rhodoferax antarcticus ANT.BR, a psychrophilic purple nonsulfur bacterium from an Antarctic microbial mat.</title>
        <authorList>
            <person name="Baker J."/>
            <person name="Riester C."/>
            <person name="Skinner B."/>
            <person name="Newell A."/>
            <person name="Swingley W."/>
            <person name="Madigan M."/>
            <person name="Jung D."/>
            <person name="Asao M."/>
            <person name="Chen M."/>
            <person name="Loughlin P."/>
            <person name="Pan H."/>
            <person name="Lin S."/>
            <person name="Li N."/>
            <person name="Shaw J."/>
            <person name="Prado M."/>
            <person name="Sherman C."/>
            <person name="Li X."/>
            <person name="Tang J."/>
            <person name="Blankenship R."/>
            <person name="Zhao T."/>
            <person name="Touchman J."/>
            <person name="Sattley M."/>
        </authorList>
    </citation>
    <scope>NUCLEOTIDE SEQUENCE [LARGE SCALE GENOMIC DNA]</scope>
    <source>
        <strain evidence="3 4">ANT.BR</strain>
    </source>
</reference>
<dbReference type="InterPro" id="IPR029058">
    <property type="entry name" value="AB_hydrolase_fold"/>
</dbReference>
<dbReference type="InterPro" id="IPR003386">
    <property type="entry name" value="LACT/PDAT_acylTrfase"/>
</dbReference>
<dbReference type="InterPro" id="IPR029030">
    <property type="entry name" value="Caspase-like_dom_sf"/>
</dbReference>
<keyword evidence="4" id="KW-1185">Reference proteome</keyword>
<evidence type="ECO:0000313" key="3">
    <source>
        <dbReference type="EMBL" id="OLP08192.1"/>
    </source>
</evidence>
<dbReference type="SUPFAM" id="SSF52129">
    <property type="entry name" value="Caspase-like"/>
    <property type="match status" value="1"/>
</dbReference>